<dbReference type="Pfam" id="PF05648">
    <property type="entry name" value="PEX11"/>
    <property type="match status" value="1"/>
</dbReference>
<protein>
    <recommendedName>
        <fullName evidence="9">Peroxisomal biogenesis factor 11</fullName>
    </recommendedName>
</protein>
<evidence type="ECO:0000256" key="4">
    <source>
        <dbReference type="ARBA" id="ARBA00046271"/>
    </source>
</evidence>
<proteinExistence type="predicted"/>
<dbReference type="GO" id="GO:0016559">
    <property type="term" value="P:peroxisome fission"/>
    <property type="evidence" value="ECO:0007669"/>
    <property type="project" value="InterPro"/>
</dbReference>
<keyword evidence="1" id="KW-0962">Peroxisome biogenesis</keyword>
<comment type="subcellular location">
    <subcellularLocation>
        <location evidence="4">Peroxisome membrane</location>
    </subcellularLocation>
</comment>
<evidence type="ECO:0000313" key="7">
    <source>
        <dbReference type="EMBL" id="CEL95958.1"/>
    </source>
</evidence>
<dbReference type="PANTHER" id="PTHR12652">
    <property type="entry name" value="PEROXISOMAL BIOGENESIS FACTOR 11"/>
    <property type="match status" value="1"/>
</dbReference>
<evidence type="ECO:0000256" key="3">
    <source>
        <dbReference type="ARBA" id="ARBA00023140"/>
    </source>
</evidence>
<keyword evidence="6" id="KW-0812">Transmembrane</keyword>
<keyword evidence="3" id="KW-0576">Peroxisome</keyword>
<reference evidence="7 8" key="1">
    <citation type="submission" date="2014-11" db="EMBL/GenBank/DDBJ databases">
        <authorList>
            <person name="Zhu J."/>
            <person name="Qi W."/>
            <person name="Song R."/>
        </authorList>
    </citation>
    <scope>NUCLEOTIDE SEQUENCE [LARGE SCALE GENOMIC DNA]</scope>
</reference>
<sequence length="259" mass="28881">MSVVKSRDEVALLVKFWNQTEGRDKFCKCLQYGCRGLAWLLMEEKDLAARLSALYKTTADSRKIFRLGKFLNEYLKLQQLFKSTDPQLDQLSKSLNVLNRAAFFAYWVCDNLSILSKIKVIKGDTPKLAKRAFLFWFLALVFGVLVELHKLQKNLDLQIQLQQQQQQQQSAAAKKNSSDGGEGEGERATAATSEALSKLGTERRNIALNIIKNCGDMITAGNGIELPHKILGFGFNDGLIGLGGFVSAFISCFQTYPAA</sequence>
<dbReference type="InterPro" id="IPR008733">
    <property type="entry name" value="PEX11"/>
</dbReference>
<evidence type="ECO:0008006" key="9">
    <source>
        <dbReference type="Google" id="ProtNLM"/>
    </source>
</evidence>
<dbReference type="OrthoDB" id="411017at2759"/>
<dbReference type="GO" id="GO:0005778">
    <property type="term" value="C:peroxisomal membrane"/>
    <property type="evidence" value="ECO:0007669"/>
    <property type="project" value="UniProtKB-SubCell"/>
</dbReference>
<dbReference type="InParanoid" id="A0A0G4EI84"/>
<organism evidence="7 8">
    <name type="scientific">Vitrella brassicaformis (strain CCMP3155)</name>
    <dbReference type="NCBI Taxonomy" id="1169540"/>
    <lineage>
        <taxon>Eukaryota</taxon>
        <taxon>Sar</taxon>
        <taxon>Alveolata</taxon>
        <taxon>Colpodellida</taxon>
        <taxon>Vitrellaceae</taxon>
        <taxon>Vitrella</taxon>
    </lineage>
</organism>
<dbReference type="VEuPathDB" id="CryptoDB:Vbra_7454"/>
<feature type="transmembrane region" description="Helical" evidence="6">
    <location>
        <begin position="132"/>
        <end position="151"/>
    </location>
</feature>
<keyword evidence="6" id="KW-1133">Transmembrane helix</keyword>
<gene>
    <name evidence="7" type="ORF">Vbra_7454</name>
</gene>
<dbReference type="PhylomeDB" id="A0A0G4EI84"/>
<dbReference type="PANTHER" id="PTHR12652:SF50">
    <property type="entry name" value="PEROXIN 11"/>
    <property type="match status" value="1"/>
</dbReference>
<evidence type="ECO:0000256" key="2">
    <source>
        <dbReference type="ARBA" id="ARBA00023136"/>
    </source>
</evidence>
<keyword evidence="8" id="KW-1185">Reference proteome</keyword>
<dbReference type="EMBL" id="CDMY01000242">
    <property type="protein sequence ID" value="CEL95958.1"/>
    <property type="molecule type" value="Genomic_DNA"/>
</dbReference>
<evidence type="ECO:0000256" key="1">
    <source>
        <dbReference type="ARBA" id="ARBA00022593"/>
    </source>
</evidence>
<feature type="region of interest" description="Disordered" evidence="5">
    <location>
        <begin position="170"/>
        <end position="189"/>
    </location>
</feature>
<evidence type="ECO:0000256" key="5">
    <source>
        <dbReference type="SAM" id="MobiDB-lite"/>
    </source>
</evidence>
<dbReference type="OMA" id="CYWVLDN"/>
<evidence type="ECO:0000313" key="8">
    <source>
        <dbReference type="Proteomes" id="UP000041254"/>
    </source>
</evidence>
<dbReference type="STRING" id="1169540.A0A0G4EI84"/>
<evidence type="ECO:0000256" key="6">
    <source>
        <dbReference type="SAM" id="Phobius"/>
    </source>
</evidence>
<dbReference type="Proteomes" id="UP000041254">
    <property type="component" value="Unassembled WGS sequence"/>
</dbReference>
<name>A0A0G4EI84_VITBC</name>
<dbReference type="AlphaFoldDB" id="A0A0G4EI84"/>
<accession>A0A0G4EI84</accession>
<keyword evidence="2 6" id="KW-0472">Membrane</keyword>